<feature type="compositionally biased region" description="Acidic residues" evidence="4">
    <location>
        <begin position="500"/>
        <end position="509"/>
    </location>
</feature>
<organism evidence="6 7">
    <name type="scientific">Mucor flavus</name>
    <dbReference type="NCBI Taxonomy" id="439312"/>
    <lineage>
        <taxon>Eukaryota</taxon>
        <taxon>Fungi</taxon>
        <taxon>Fungi incertae sedis</taxon>
        <taxon>Mucoromycota</taxon>
        <taxon>Mucoromycotina</taxon>
        <taxon>Mucoromycetes</taxon>
        <taxon>Mucorales</taxon>
        <taxon>Mucorineae</taxon>
        <taxon>Mucoraceae</taxon>
        <taxon>Mucor</taxon>
    </lineage>
</organism>
<evidence type="ECO:0000256" key="2">
    <source>
        <dbReference type="ARBA" id="ARBA00022840"/>
    </source>
</evidence>
<evidence type="ECO:0000313" key="7">
    <source>
        <dbReference type="Proteomes" id="UP001473302"/>
    </source>
</evidence>
<dbReference type="Gene3D" id="1.10.510.10">
    <property type="entry name" value="Transferase(Phosphotransferase) domain 1"/>
    <property type="match status" value="1"/>
</dbReference>
<feature type="compositionally biased region" description="Polar residues" evidence="4">
    <location>
        <begin position="430"/>
        <end position="446"/>
    </location>
</feature>
<dbReference type="InterPro" id="IPR017441">
    <property type="entry name" value="Protein_kinase_ATP_BS"/>
</dbReference>
<feature type="domain" description="Protein kinase" evidence="5">
    <location>
        <begin position="59"/>
        <end position="346"/>
    </location>
</feature>
<dbReference type="SUPFAM" id="SSF56112">
    <property type="entry name" value="Protein kinase-like (PK-like)"/>
    <property type="match status" value="1"/>
</dbReference>
<dbReference type="PROSITE" id="PS00107">
    <property type="entry name" value="PROTEIN_KINASE_ATP"/>
    <property type="match status" value="1"/>
</dbReference>
<evidence type="ECO:0000256" key="4">
    <source>
        <dbReference type="SAM" id="MobiDB-lite"/>
    </source>
</evidence>
<dbReference type="PANTHER" id="PTHR24347">
    <property type="entry name" value="SERINE/THREONINE-PROTEIN KINASE"/>
    <property type="match status" value="1"/>
</dbReference>
<keyword evidence="2 3" id="KW-0067">ATP-binding</keyword>
<dbReference type="PROSITE" id="PS50011">
    <property type="entry name" value="PROTEIN_KINASE_DOM"/>
    <property type="match status" value="1"/>
</dbReference>
<keyword evidence="7" id="KW-1185">Reference proteome</keyword>
<dbReference type="SMART" id="SM00220">
    <property type="entry name" value="S_TKc"/>
    <property type="match status" value="1"/>
</dbReference>
<dbReference type="Pfam" id="PF00069">
    <property type="entry name" value="Pkinase"/>
    <property type="match status" value="1"/>
</dbReference>
<feature type="compositionally biased region" description="Polar residues" evidence="4">
    <location>
        <begin position="489"/>
        <end position="498"/>
    </location>
</feature>
<accession>A0ABP9YR61</accession>
<keyword evidence="1 3" id="KW-0547">Nucleotide-binding</keyword>
<dbReference type="InterPro" id="IPR000719">
    <property type="entry name" value="Prot_kinase_dom"/>
</dbReference>
<dbReference type="PROSITE" id="PS00108">
    <property type="entry name" value="PROTEIN_KINASE_ST"/>
    <property type="match status" value="1"/>
</dbReference>
<evidence type="ECO:0000259" key="5">
    <source>
        <dbReference type="PROSITE" id="PS50011"/>
    </source>
</evidence>
<feature type="region of interest" description="Disordered" evidence="4">
    <location>
        <begin position="476"/>
        <end position="509"/>
    </location>
</feature>
<evidence type="ECO:0000256" key="1">
    <source>
        <dbReference type="ARBA" id="ARBA00022741"/>
    </source>
</evidence>
<dbReference type="EMBL" id="BAABUK010000005">
    <property type="protein sequence ID" value="GAA5809348.1"/>
    <property type="molecule type" value="Genomic_DNA"/>
</dbReference>
<name>A0ABP9YR61_9FUNG</name>
<proteinExistence type="predicted"/>
<dbReference type="InterPro" id="IPR011009">
    <property type="entry name" value="Kinase-like_dom_sf"/>
</dbReference>
<gene>
    <name evidence="6" type="ORF">MFLAVUS_002756</name>
</gene>
<sequence>MAVFSQIKNFIKNGKSYSSAGSTLSKTSTTQKYETAARMVEEEKIAKQTMPNYGGLENYQLLSKLGDGAFSKVYEAIKLSTNEKVAIKIVRKLELNNQQKASVLKEAQIMRTLDHPSIIKLLDFIETKEHYFLILELCEGGEIFHQIVRLTYFSEELSRHCIRQVAEGIRYLHEEKGVIHRDIKPENLLFVPIPFNERATPLPPNEFDEPKEDEGQFIEGVGGGGIGQVKIADFGLSKVVWDQKTMTPCGTVGYTAPEIVKDQRYSKSVDMWALGCVLYTLLCGFPPFYDESIKVLTEKVSKGQYTFLSPWWDTISNEAKDLIENLLHVDPEKRYTILEFLDHPWMKNKAMSDIDKDAILARTTQADKPIDLSSVPMFTDLESVGVPVETEAEAFKRMIQERNRDQEELEAAVPFTTGQSSSVINSLANSRANSRAPSINGASGATTPRRDLFSGVSSMKEMFDISYAVHRMTEEKQRRKHIEGKNRHSLFNSALRNNSGDDDDDEDEMDLITDETSSSSQTSVDELKEKLDLVHLEEKKTTKLKSNKHLFELNMNNATLLGRRKVPSPTQPIDEPQ</sequence>
<dbReference type="Proteomes" id="UP001473302">
    <property type="component" value="Unassembled WGS sequence"/>
</dbReference>
<dbReference type="InterPro" id="IPR008271">
    <property type="entry name" value="Ser/Thr_kinase_AS"/>
</dbReference>
<feature type="binding site" evidence="3">
    <location>
        <position position="92"/>
    </location>
    <ligand>
        <name>ATP</name>
        <dbReference type="ChEBI" id="CHEBI:30616"/>
    </ligand>
</feature>
<dbReference type="CDD" id="cd14096">
    <property type="entry name" value="STKc_RCK1-like"/>
    <property type="match status" value="1"/>
</dbReference>
<evidence type="ECO:0000313" key="6">
    <source>
        <dbReference type="EMBL" id="GAA5809348.1"/>
    </source>
</evidence>
<comment type="caution">
    <text evidence="6">The sequence shown here is derived from an EMBL/GenBank/DDBJ whole genome shotgun (WGS) entry which is preliminary data.</text>
</comment>
<evidence type="ECO:0000256" key="3">
    <source>
        <dbReference type="PROSITE-ProRule" id="PRU10141"/>
    </source>
</evidence>
<protein>
    <recommendedName>
        <fullName evidence="5">Protein kinase domain-containing protein</fullName>
    </recommendedName>
</protein>
<feature type="region of interest" description="Disordered" evidence="4">
    <location>
        <begin position="430"/>
        <end position="451"/>
    </location>
</feature>
<reference evidence="6 7" key="1">
    <citation type="submission" date="2024-04" db="EMBL/GenBank/DDBJ databases">
        <title>genome sequences of Mucor flavus KT1a and Helicostylum pulchrum KT1b strains isolated from the surface of a dry-aged beef.</title>
        <authorList>
            <person name="Toyotome T."/>
            <person name="Hosono M."/>
            <person name="Torimaru M."/>
            <person name="Fukuda K."/>
            <person name="Mikami N."/>
        </authorList>
    </citation>
    <scope>NUCLEOTIDE SEQUENCE [LARGE SCALE GENOMIC DNA]</scope>
    <source>
        <strain evidence="6 7">KT1a</strain>
    </source>
</reference>